<evidence type="ECO:0000256" key="1">
    <source>
        <dbReference type="ARBA" id="ARBA00004370"/>
    </source>
</evidence>
<keyword evidence="6" id="KW-0812">Transmembrane</keyword>
<evidence type="ECO:0000256" key="4">
    <source>
        <dbReference type="ARBA" id="ARBA00023136"/>
    </source>
</evidence>
<dbReference type="GO" id="GO:0005509">
    <property type="term" value="F:calcium ion binding"/>
    <property type="evidence" value="ECO:0007669"/>
    <property type="project" value="UniProtKB-UniRule"/>
</dbReference>
<keyword evidence="7" id="KW-0732">Signal</keyword>
<feature type="domain" description="Cadherin" evidence="8">
    <location>
        <begin position="133"/>
        <end position="240"/>
    </location>
</feature>
<dbReference type="GO" id="GO:0016020">
    <property type="term" value="C:membrane"/>
    <property type="evidence" value="ECO:0007669"/>
    <property type="project" value="UniProtKB-SubCell"/>
</dbReference>
<comment type="caution">
    <text evidence="9">The sequence shown here is derived from an EMBL/GenBank/DDBJ whole genome shotgun (WGS) entry which is preliminary data.</text>
</comment>
<dbReference type="InterPro" id="IPR015919">
    <property type="entry name" value="Cadherin-like_sf"/>
</dbReference>
<evidence type="ECO:0000313" key="10">
    <source>
        <dbReference type="Proteomes" id="UP001634394"/>
    </source>
</evidence>
<gene>
    <name evidence="9" type="ORF">ACJMK2_033886</name>
</gene>
<evidence type="ECO:0000256" key="3">
    <source>
        <dbReference type="ARBA" id="ARBA00022837"/>
    </source>
</evidence>
<accession>A0ABD3WQD3</accession>
<keyword evidence="6" id="KW-1133">Transmembrane helix</keyword>
<keyword evidence="3 5" id="KW-0106">Calcium</keyword>
<dbReference type="PANTHER" id="PTHR24027">
    <property type="entry name" value="CADHERIN-23"/>
    <property type="match status" value="1"/>
</dbReference>
<dbReference type="InterPro" id="IPR039808">
    <property type="entry name" value="Cadherin"/>
</dbReference>
<evidence type="ECO:0000313" key="9">
    <source>
        <dbReference type="EMBL" id="KAL3875997.1"/>
    </source>
</evidence>
<feature type="domain" description="Cadherin" evidence="8">
    <location>
        <begin position="250"/>
        <end position="370"/>
    </location>
</feature>
<dbReference type="Pfam" id="PF00028">
    <property type="entry name" value="Cadherin"/>
    <property type="match status" value="1"/>
</dbReference>
<feature type="chain" id="PRO_5044837854" description="Cadherin domain-containing protein" evidence="7">
    <location>
        <begin position="21"/>
        <end position="434"/>
    </location>
</feature>
<dbReference type="AlphaFoldDB" id="A0ABD3WQD3"/>
<reference evidence="9 10" key="1">
    <citation type="submission" date="2024-11" db="EMBL/GenBank/DDBJ databases">
        <title>Chromosome-level genome assembly of the freshwater bivalve Anodonta woodiana.</title>
        <authorList>
            <person name="Chen X."/>
        </authorList>
    </citation>
    <scope>NUCLEOTIDE SEQUENCE [LARGE SCALE GENOMIC DNA]</scope>
    <source>
        <strain evidence="9">MN2024</strain>
        <tissue evidence="9">Gills</tissue>
    </source>
</reference>
<organism evidence="9 10">
    <name type="scientific">Sinanodonta woodiana</name>
    <name type="common">Chinese pond mussel</name>
    <name type="synonym">Anodonta woodiana</name>
    <dbReference type="NCBI Taxonomy" id="1069815"/>
    <lineage>
        <taxon>Eukaryota</taxon>
        <taxon>Metazoa</taxon>
        <taxon>Spiralia</taxon>
        <taxon>Lophotrochozoa</taxon>
        <taxon>Mollusca</taxon>
        <taxon>Bivalvia</taxon>
        <taxon>Autobranchia</taxon>
        <taxon>Heteroconchia</taxon>
        <taxon>Palaeoheterodonta</taxon>
        <taxon>Unionida</taxon>
        <taxon>Unionoidea</taxon>
        <taxon>Unionidae</taxon>
        <taxon>Unioninae</taxon>
        <taxon>Sinanodonta</taxon>
    </lineage>
</organism>
<sequence length="434" mass="47780">MDKIIYLLVISSVLCSEASSKNCIDVINSINNIHKVSETDPPGTVIFNVSKGPSDNITYTIANSFESAMQPYFRYFQNVTLYAFSLNRTLDLEELYSILGYDVQTIAFDFSCGRITQRTTIYVVQENEFNPSINTTGDLNIPENANVGTIVYRLRERVLDTDRPASTFSFLLTSTGDGTFALVSALTGDIKLASPLDFESGHTSYILNITVTDTIDSTARTGHALLRVNILDADDQGPAFVFPGCFTPCLIPEYTADVEPSYTGPLTIQPAAIKAIDLDTLNYPITYSIYDDAGSSSYNKSSGFFKIESSNGTMYQLRPASQVLWRTQRLVVIAEKVGSMQPPAYAVITVRVSLNDSTIDKSELPGDPKLDGQSLTSAVIAVSVVLGITIIASVIIIFTLWHRYRKLAFQDYSLPRGVIQEHSYLSIDLSKLQS</sequence>
<dbReference type="EMBL" id="JBJQND010000005">
    <property type="protein sequence ID" value="KAL3875997.1"/>
    <property type="molecule type" value="Genomic_DNA"/>
</dbReference>
<keyword evidence="4 6" id="KW-0472">Membrane</keyword>
<protein>
    <recommendedName>
        <fullName evidence="8">Cadherin domain-containing protein</fullName>
    </recommendedName>
</protein>
<proteinExistence type="predicted"/>
<evidence type="ECO:0000256" key="2">
    <source>
        <dbReference type="ARBA" id="ARBA00022737"/>
    </source>
</evidence>
<evidence type="ECO:0000256" key="6">
    <source>
        <dbReference type="SAM" id="Phobius"/>
    </source>
</evidence>
<evidence type="ECO:0000259" key="8">
    <source>
        <dbReference type="PROSITE" id="PS50268"/>
    </source>
</evidence>
<keyword evidence="2" id="KW-0677">Repeat</keyword>
<dbReference type="SUPFAM" id="SSF49313">
    <property type="entry name" value="Cadherin-like"/>
    <property type="match status" value="2"/>
</dbReference>
<feature type="transmembrane region" description="Helical" evidence="6">
    <location>
        <begin position="378"/>
        <end position="401"/>
    </location>
</feature>
<dbReference type="InterPro" id="IPR002126">
    <property type="entry name" value="Cadherin-like_dom"/>
</dbReference>
<dbReference type="PROSITE" id="PS50268">
    <property type="entry name" value="CADHERIN_2"/>
    <property type="match status" value="2"/>
</dbReference>
<evidence type="ECO:0000256" key="7">
    <source>
        <dbReference type="SAM" id="SignalP"/>
    </source>
</evidence>
<dbReference type="CDD" id="cd11304">
    <property type="entry name" value="Cadherin_repeat"/>
    <property type="match status" value="2"/>
</dbReference>
<name>A0ABD3WQD3_SINWO</name>
<dbReference type="Proteomes" id="UP001634394">
    <property type="component" value="Unassembled WGS sequence"/>
</dbReference>
<keyword evidence="10" id="KW-1185">Reference proteome</keyword>
<dbReference type="SMART" id="SM00112">
    <property type="entry name" value="CA"/>
    <property type="match status" value="2"/>
</dbReference>
<comment type="subcellular location">
    <subcellularLocation>
        <location evidence="1">Membrane</location>
    </subcellularLocation>
</comment>
<evidence type="ECO:0000256" key="5">
    <source>
        <dbReference type="PROSITE-ProRule" id="PRU00043"/>
    </source>
</evidence>
<dbReference type="PANTHER" id="PTHR24027:SF438">
    <property type="entry name" value="CADHERIN 23"/>
    <property type="match status" value="1"/>
</dbReference>
<feature type="signal peptide" evidence="7">
    <location>
        <begin position="1"/>
        <end position="20"/>
    </location>
</feature>
<dbReference type="Gene3D" id="2.60.40.60">
    <property type="entry name" value="Cadherins"/>
    <property type="match status" value="2"/>
</dbReference>